<reference evidence="1" key="1">
    <citation type="submission" date="2023-01" db="EMBL/GenBank/DDBJ databases">
        <authorList>
            <person name="Piombo E."/>
        </authorList>
    </citation>
    <scope>NUCLEOTIDE SEQUENCE</scope>
</reference>
<dbReference type="AlphaFoldDB" id="A0AA35M3U4"/>
<evidence type="ECO:0000313" key="2">
    <source>
        <dbReference type="Proteomes" id="UP001160390"/>
    </source>
</evidence>
<comment type="caution">
    <text evidence="1">The sequence shown here is derived from an EMBL/GenBank/DDBJ whole genome shotgun (WGS) entry which is preliminary data.</text>
</comment>
<dbReference type="Proteomes" id="UP001160390">
    <property type="component" value="Unassembled WGS sequence"/>
</dbReference>
<keyword evidence="2" id="KW-1185">Reference proteome</keyword>
<organism evidence="1 2">
    <name type="scientific">Clonostachys chloroleuca</name>
    <dbReference type="NCBI Taxonomy" id="1926264"/>
    <lineage>
        <taxon>Eukaryota</taxon>
        <taxon>Fungi</taxon>
        <taxon>Dikarya</taxon>
        <taxon>Ascomycota</taxon>
        <taxon>Pezizomycotina</taxon>
        <taxon>Sordariomycetes</taxon>
        <taxon>Hypocreomycetidae</taxon>
        <taxon>Hypocreales</taxon>
        <taxon>Bionectriaceae</taxon>
        <taxon>Clonostachys</taxon>
    </lineage>
</organism>
<evidence type="ECO:0000313" key="1">
    <source>
        <dbReference type="EMBL" id="CAI6089679.1"/>
    </source>
</evidence>
<proteinExistence type="predicted"/>
<sequence length="138" mass="15614">MSLTTSSADEQSAMGNIIRRVNSQRIVGEHEKDLELLLGLICYLACRKLGDTRIQFHKTKCSPLIMWTQVAIALVLELGIHRLPPKEDRLYNRVFLYIPQKSEPMTRTKEERRALLGTFICVYQPAADGPPPLSVVHG</sequence>
<accession>A0AA35M3U4</accession>
<gene>
    <name evidence="1" type="ORF">CCHLO57077_00001282</name>
</gene>
<name>A0AA35M3U4_9HYPO</name>
<dbReference type="EMBL" id="CABFNP030001012">
    <property type="protein sequence ID" value="CAI6089679.1"/>
    <property type="molecule type" value="Genomic_DNA"/>
</dbReference>
<protein>
    <submittedName>
        <fullName evidence="1">Uncharacterized protein</fullName>
    </submittedName>
</protein>